<feature type="domain" description="Disease resistance N-terminal" evidence="9">
    <location>
        <begin position="26"/>
        <end position="96"/>
    </location>
</feature>
<keyword evidence="4" id="KW-0547">Nucleotide-binding</keyword>
<gene>
    <name evidence="12" type="ORF">Cni_G29309</name>
</gene>
<comment type="similarity">
    <text evidence="1">Belongs to the disease resistance NB-LRR family.</text>
</comment>
<dbReference type="GO" id="GO:0002758">
    <property type="term" value="P:innate immune response-activating signaling pathway"/>
    <property type="evidence" value="ECO:0007669"/>
    <property type="project" value="UniProtKB-ARBA"/>
</dbReference>
<keyword evidence="7" id="KW-0175">Coiled coil</keyword>
<dbReference type="Gene3D" id="1.10.10.10">
    <property type="entry name" value="Winged helix-like DNA-binding domain superfamily/Winged helix DNA-binding domain"/>
    <property type="match status" value="1"/>
</dbReference>
<sequence>MFISSIVKRIINLILLTRSSPSSSSSQTEWVSEDLVELQKVFRQIRMEINALEERVSKGSFENSILMELKDVSYEAEDVLDEYQYEIDRLEMEARPKRSEKDEVLVASSFMAKVPIPDGIRNRMKQKINEIKTKYGEISRDRGILELPEEIEYKENRNFLKKRQRDGTRKYGQTTCHVVISDIYGRDSEKEELIRWLLSDTSSNISVKVVVGIGGLGKTTLAQLVFNDETVSNNFDQKAWICVSENFDVARLTKEMLEYFSMNSLFSANLSELQNELKRLLKGTKLLLVLDDVWNEENGLWESFRALLTVAKTVRVIVTTRSGRVADVMQTEETLYLSPLPQDESWELFQRYAFNGRNPNHFPNLVEIGKMIAGRCQGLPLAVKSLGCIVRQHETDEDSWKDVLQSELWELEEHNSIMPVFVLSYSRMPSYLKPCFLYCSMFPKDYKFRKEELVKLWIAQGYIQPESGRTMEYMGSEYFDELHNISFFDQSYDIFKMHDTIHDLAQYISGNHGLSITDPEPCSELDRVRHIYIGAAEKELITSLSGKKLRPLRTTFLRSSCKEKYVSENLIFSLITTSLRALHIDSLSQNEQLLESIGNLKLLRYLYVCSYDMVRLHKSLGDLLNLQMLDLQCPKVEHLPSEIGDLVNLHYLRFRSEVAKMLPASVSQLSNLLALDLSACRELESLPESIYMLCNLQKLDLTECSSLGSLPESICKLYNLRQLNLSWCSSLSMLPSNIGNLRNMEFLDLYSSRVKVCPSGIWKLKMIESFNTNILHMRRDCMPRGIGELKELVNLAGLEIHGLNYINVEEAKEANLKSKQKLKRLDLYLRRYKDRELILESAGNRVFYGKHHDRLRLNWVCDDCVCVNDEEKMATVLEYLQPSAANLEELHVYGHSCARYPSWIDEPSFNKLTRVTFQEWGNEKLTCLPVFGQLPSLQDLRLKEVSHVKSVAGEFCRFMYNRNIGASEATKVAFPSMTKLQFEDMPDWEEWYGWLHGDFPQLKELIIIRCSRLRSIQALPSNLESIYLSHCPELASMNDCPKLQSPANIPLQANLRNVEIYGCPKLCFSLGPENVSSLKEIHMSGCAGLHICVNILSPKLRKLHIHECPELQLSGPQNLISLEYLEIRGGLELQLLSSSDPLPVNLKKLRIEDCLRITTLGGLQHLNSLDKMEIINCPELQISPNDPLPVKLQKLQIKDCLRISSLTGLQRLSFLEYMEIDGCPELQLSPDDMLPANLRVLRIKDCLRITSLAGLQHHNSLYELKIISCPELQISPNDPLPVKLRDLRIEGCLKINSLVGLQYLDSLLHLHISGCPEFELPLEESLPKNLHVLEISDCPKITSLVGLHDITSLEYLYLARCHKIQLPCDTPLISTPYDLEIVDCPGLREYCNKYDYGYGKIDEG</sequence>
<evidence type="ECO:0000313" key="12">
    <source>
        <dbReference type="EMBL" id="WOL20504.1"/>
    </source>
</evidence>
<dbReference type="Pfam" id="PF18052">
    <property type="entry name" value="Rx_N"/>
    <property type="match status" value="1"/>
</dbReference>
<dbReference type="InterPro" id="IPR055414">
    <property type="entry name" value="LRR_R13L4/SHOC2-like"/>
</dbReference>
<dbReference type="InterPro" id="IPR027417">
    <property type="entry name" value="P-loop_NTPase"/>
</dbReference>
<feature type="coiled-coil region" evidence="7">
    <location>
        <begin position="35"/>
        <end position="93"/>
    </location>
</feature>
<evidence type="ECO:0000259" key="10">
    <source>
        <dbReference type="Pfam" id="PF23559"/>
    </source>
</evidence>
<keyword evidence="2" id="KW-0433">Leucine-rich repeat</keyword>
<dbReference type="PANTHER" id="PTHR36766">
    <property type="entry name" value="PLANT BROAD-SPECTRUM MILDEW RESISTANCE PROTEIN RPW8"/>
    <property type="match status" value="1"/>
</dbReference>
<evidence type="ECO:0000256" key="2">
    <source>
        <dbReference type="ARBA" id="ARBA00022614"/>
    </source>
</evidence>
<dbReference type="Proteomes" id="UP001327560">
    <property type="component" value="Chromosome 9"/>
</dbReference>
<dbReference type="Pfam" id="PF00931">
    <property type="entry name" value="NB-ARC"/>
    <property type="match status" value="1"/>
</dbReference>
<dbReference type="PANTHER" id="PTHR36766:SF40">
    <property type="entry name" value="DISEASE RESISTANCE PROTEIN RGA3"/>
    <property type="match status" value="1"/>
</dbReference>
<feature type="domain" description="Disease resistance R13L4/SHOC-2-like LRR" evidence="11">
    <location>
        <begin position="699"/>
        <end position="1005"/>
    </location>
</feature>
<dbReference type="Pfam" id="PF23598">
    <property type="entry name" value="LRR_14"/>
    <property type="match status" value="1"/>
</dbReference>
<dbReference type="InterPro" id="IPR042197">
    <property type="entry name" value="Apaf_helical"/>
</dbReference>
<dbReference type="GO" id="GO:0042742">
    <property type="term" value="P:defense response to bacterium"/>
    <property type="evidence" value="ECO:0007669"/>
    <property type="project" value="UniProtKB-ARBA"/>
</dbReference>
<dbReference type="InterPro" id="IPR032675">
    <property type="entry name" value="LRR_dom_sf"/>
</dbReference>
<evidence type="ECO:0000256" key="7">
    <source>
        <dbReference type="SAM" id="Coils"/>
    </source>
</evidence>
<dbReference type="SUPFAM" id="SSF52058">
    <property type="entry name" value="L domain-like"/>
    <property type="match status" value="2"/>
</dbReference>
<dbReference type="InterPro" id="IPR058922">
    <property type="entry name" value="WHD_DRP"/>
</dbReference>
<dbReference type="GO" id="GO:0005524">
    <property type="term" value="F:ATP binding"/>
    <property type="evidence" value="ECO:0007669"/>
    <property type="project" value="UniProtKB-KW"/>
</dbReference>
<protein>
    <submittedName>
        <fullName evidence="12">Disease resistance protein RGA1</fullName>
    </submittedName>
</protein>
<keyword evidence="5" id="KW-0611">Plant defense</keyword>
<keyword evidence="6" id="KW-0067">ATP-binding</keyword>
<dbReference type="Pfam" id="PF23559">
    <property type="entry name" value="WHD_DRP"/>
    <property type="match status" value="1"/>
</dbReference>
<dbReference type="FunFam" id="3.40.50.300:FF:001091">
    <property type="entry name" value="Probable disease resistance protein At1g61300"/>
    <property type="match status" value="1"/>
</dbReference>
<dbReference type="InterPro" id="IPR041118">
    <property type="entry name" value="Rx_N"/>
</dbReference>
<dbReference type="FunFam" id="1.10.10.10:FF:000322">
    <property type="entry name" value="Probable disease resistance protein At1g63360"/>
    <property type="match status" value="1"/>
</dbReference>
<feature type="domain" description="NB-ARC" evidence="8">
    <location>
        <begin position="187"/>
        <end position="356"/>
    </location>
</feature>
<evidence type="ECO:0000259" key="9">
    <source>
        <dbReference type="Pfam" id="PF18052"/>
    </source>
</evidence>
<reference evidence="12 13" key="1">
    <citation type="submission" date="2023-10" db="EMBL/GenBank/DDBJ databases">
        <title>Chromosome-scale genome assembly provides insights into flower coloration mechanisms of Canna indica.</title>
        <authorList>
            <person name="Li C."/>
        </authorList>
    </citation>
    <scope>NUCLEOTIDE SEQUENCE [LARGE SCALE GENOMIC DNA]</scope>
    <source>
        <tissue evidence="12">Flower</tissue>
    </source>
</reference>
<dbReference type="InterPro" id="IPR036388">
    <property type="entry name" value="WH-like_DNA-bd_sf"/>
</dbReference>
<accession>A0AAQ3QR53</accession>
<evidence type="ECO:0000256" key="5">
    <source>
        <dbReference type="ARBA" id="ARBA00022821"/>
    </source>
</evidence>
<evidence type="ECO:0000259" key="11">
    <source>
        <dbReference type="Pfam" id="PF23598"/>
    </source>
</evidence>
<dbReference type="GO" id="GO:0043531">
    <property type="term" value="F:ADP binding"/>
    <property type="evidence" value="ECO:0007669"/>
    <property type="project" value="InterPro"/>
</dbReference>
<dbReference type="Gene3D" id="1.20.5.4130">
    <property type="match status" value="1"/>
</dbReference>
<feature type="domain" description="Disease resistance protein winged helix" evidence="10">
    <location>
        <begin position="441"/>
        <end position="505"/>
    </location>
</feature>
<dbReference type="SUPFAM" id="SSF52540">
    <property type="entry name" value="P-loop containing nucleoside triphosphate hydrolases"/>
    <property type="match status" value="1"/>
</dbReference>
<proteinExistence type="inferred from homology"/>
<dbReference type="GO" id="GO:0009626">
    <property type="term" value="P:plant-type hypersensitive response"/>
    <property type="evidence" value="ECO:0007669"/>
    <property type="project" value="UniProtKB-ARBA"/>
</dbReference>
<evidence type="ECO:0000313" key="13">
    <source>
        <dbReference type="Proteomes" id="UP001327560"/>
    </source>
</evidence>
<dbReference type="Gene3D" id="3.80.10.10">
    <property type="entry name" value="Ribonuclease Inhibitor"/>
    <property type="match status" value="4"/>
</dbReference>
<name>A0AAQ3QR53_9LILI</name>
<evidence type="ECO:0000259" key="8">
    <source>
        <dbReference type="Pfam" id="PF00931"/>
    </source>
</evidence>
<keyword evidence="3" id="KW-0677">Repeat</keyword>
<dbReference type="PRINTS" id="PR00364">
    <property type="entry name" value="DISEASERSIST"/>
</dbReference>
<evidence type="ECO:0000256" key="6">
    <source>
        <dbReference type="ARBA" id="ARBA00022840"/>
    </source>
</evidence>
<dbReference type="Gene3D" id="3.40.50.300">
    <property type="entry name" value="P-loop containing nucleotide triphosphate hydrolases"/>
    <property type="match status" value="1"/>
</dbReference>
<dbReference type="InterPro" id="IPR002182">
    <property type="entry name" value="NB-ARC"/>
</dbReference>
<dbReference type="EMBL" id="CP136898">
    <property type="protein sequence ID" value="WOL20504.1"/>
    <property type="molecule type" value="Genomic_DNA"/>
</dbReference>
<evidence type="ECO:0000256" key="1">
    <source>
        <dbReference type="ARBA" id="ARBA00008894"/>
    </source>
</evidence>
<keyword evidence="13" id="KW-1185">Reference proteome</keyword>
<evidence type="ECO:0000256" key="3">
    <source>
        <dbReference type="ARBA" id="ARBA00022737"/>
    </source>
</evidence>
<organism evidence="12 13">
    <name type="scientific">Canna indica</name>
    <name type="common">Indian-shot</name>
    <dbReference type="NCBI Taxonomy" id="4628"/>
    <lineage>
        <taxon>Eukaryota</taxon>
        <taxon>Viridiplantae</taxon>
        <taxon>Streptophyta</taxon>
        <taxon>Embryophyta</taxon>
        <taxon>Tracheophyta</taxon>
        <taxon>Spermatophyta</taxon>
        <taxon>Magnoliopsida</taxon>
        <taxon>Liliopsida</taxon>
        <taxon>Zingiberales</taxon>
        <taxon>Cannaceae</taxon>
        <taxon>Canna</taxon>
    </lineage>
</organism>
<dbReference type="Gene3D" id="1.10.8.430">
    <property type="entry name" value="Helical domain of apoptotic protease-activating factors"/>
    <property type="match status" value="1"/>
</dbReference>
<evidence type="ECO:0000256" key="4">
    <source>
        <dbReference type="ARBA" id="ARBA00022741"/>
    </source>
</evidence>